<accession>A0ABS8IXD2</accession>
<dbReference type="PANTHER" id="PTHR33121:SF15">
    <property type="entry name" value="BLUE LIGHT- AND TEMPERATURE-REGULATED ANTIREPRESSOR BLUF"/>
    <property type="match status" value="1"/>
</dbReference>
<evidence type="ECO:0000313" key="2">
    <source>
        <dbReference type="EMBL" id="MCC6073277.1"/>
    </source>
</evidence>
<evidence type="ECO:0000313" key="3">
    <source>
        <dbReference type="Proteomes" id="UP001198701"/>
    </source>
</evidence>
<comment type="caution">
    <text evidence="2">The sequence shown here is derived from an EMBL/GenBank/DDBJ whole genome shotgun (WGS) entry which is preliminary data.</text>
</comment>
<name>A0ABS8IXD2_9BURK</name>
<dbReference type="InterPro" id="IPR035919">
    <property type="entry name" value="EAL_sf"/>
</dbReference>
<gene>
    <name evidence="2" type="ORF">LMJ30_20300</name>
</gene>
<reference evidence="2 3" key="1">
    <citation type="submission" date="2021-11" db="EMBL/GenBank/DDBJ databases">
        <authorList>
            <person name="Huq M.A."/>
        </authorList>
    </citation>
    <scope>NUCLEOTIDE SEQUENCE [LARGE SCALE GENOMIC DNA]</scope>
    <source>
        <strain evidence="2 3">MAHUQ-52</strain>
    </source>
</reference>
<dbReference type="InterPro" id="IPR001633">
    <property type="entry name" value="EAL_dom"/>
</dbReference>
<dbReference type="SMART" id="SM00052">
    <property type="entry name" value="EAL"/>
    <property type="match status" value="1"/>
</dbReference>
<dbReference type="CDD" id="cd01948">
    <property type="entry name" value="EAL"/>
    <property type="match status" value="1"/>
</dbReference>
<proteinExistence type="predicted"/>
<protein>
    <submittedName>
        <fullName evidence="2">EAL domain-containing protein</fullName>
    </submittedName>
</protein>
<keyword evidence="3" id="KW-1185">Reference proteome</keyword>
<organism evidence="2 3">
    <name type="scientific">Massilia agrisoli</name>
    <dbReference type="NCBI Taxonomy" id="2892444"/>
    <lineage>
        <taxon>Bacteria</taxon>
        <taxon>Pseudomonadati</taxon>
        <taxon>Pseudomonadota</taxon>
        <taxon>Betaproteobacteria</taxon>
        <taxon>Burkholderiales</taxon>
        <taxon>Oxalobacteraceae</taxon>
        <taxon>Telluria group</taxon>
        <taxon>Massilia</taxon>
    </lineage>
</organism>
<evidence type="ECO:0000259" key="1">
    <source>
        <dbReference type="PROSITE" id="PS50883"/>
    </source>
</evidence>
<sequence length="280" mass="31277">MPDKIAAHFLMLKDAAMIEILPAPPTEALAIAERLACSGCRGEDHLTFDFDYAYQPIVNVKTRSIYAHEALVRGPNGESAASVLAQVNDSNRYRFDQACRVRAVAGASRLGMREYLSINFLPNAVYRPEICIRSTFQAAREYGFPIDQIIFEVTEGEEVQDRAHLVNIFREYQRFGFRTAIDDFGAGYAGLNLLAEYQPHIVKIDMDLVRDIDASAARQAIVRAIVGMCQELSITVLAEGIETRAERDFLAGLGIELMQGYWFSKPVFRGLGTIPDSAWE</sequence>
<dbReference type="PROSITE" id="PS50883">
    <property type="entry name" value="EAL"/>
    <property type="match status" value="1"/>
</dbReference>
<dbReference type="SUPFAM" id="SSF141868">
    <property type="entry name" value="EAL domain-like"/>
    <property type="match status" value="1"/>
</dbReference>
<dbReference type="Proteomes" id="UP001198701">
    <property type="component" value="Unassembled WGS sequence"/>
</dbReference>
<dbReference type="EMBL" id="JAJHPV010000021">
    <property type="protein sequence ID" value="MCC6073277.1"/>
    <property type="molecule type" value="Genomic_DNA"/>
</dbReference>
<feature type="domain" description="EAL" evidence="1">
    <location>
        <begin position="28"/>
        <end position="280"/>
    </location>
</feature>
<dbReference type="InterPro" id="IPR050706">
    <property type="entry name" value="Cyclic-di-GMP_PDE-like"/>
</dbReference>
<dbReference type="Pfam" id="PF00563">
    <property type="entry name" value="EAL"/>
    <property type="match status" value="1"/>
</dbReference>
<dbReference type="Gene3D" id="3.20.20.450">
    <property type="entry name" value="EAL domain"/>
    <property type="match status" value="1"/>
</dbReference>
<dbReference type="PANTHER" id="PTHR33121">
    <property type="entry name" value="CYCLIC DI-GMP PHOSPHODIESTERASE PDEF"/>
    <property type="match status" value="1"/>
</dbReference>